<protein>
    <recommendedName>
        <fullName evidence="5">Copper amine oxidase N-terminal domain-containing protein</fullName>
    </recommendedName>
</protein>
<name>A0A4U0F8T3_9BACL</name>
<evidence type="ECO:0008006" key="5">
    <source>
        <dbReference type="Google" id="ProtNLM"/>
    </source>
</evidence>
<dbReference type="Pfam" id="PF07833">
    <property type="entry name" value="Cu_amine_oxidN1"/>
    <property type="match status" value="1"/>
</dbReference>
<reference evidence="3 4" key="1">
    <citation type="submission" date="2019-04" db="EMBL/GenBank/DDBJ databases">
        <title>Cohnella sp. nov., isolated from soil.</title>
        <authorList>
            <person name="Kim W."/>
        </authorList>
    </citation>
    <scope>NUCLEOTIDE SEQUENCE [LARGE SCALE GENOMIC DNA]</scope>
    <source>
        <strain evidence="3 4">CAU 1483</strain>
    </source>
</reference>
<proteinExistence type="predicted"/>
<dbReference type="EMBL" id="SUPK01000007">
    <property type="protein sequence ID" value="TJY41085.1"/>
    <property type="molecule type" value="Genomic_DNA"/>
</dbReference>
<evidence type="ECO:0000259" key="2">
    <source>
        <dbReference type="Pfam" id="PF12690"/>
    </source>
</evidence>
<sequence>MEFNSGIRCKRSHDPFLKMLLSIFFMECNILVNDLRLNRYNNATEEEFSVKKQLAKTLVGGMILGSVLTVGVGYASQYVESIKVNTKPLTITLNGNTIVSGDQANQFHNGMENVPVTFQYKGTTYVPIGFMTKEFNKNVAWDGSTRTIAITDNNPHGIWVGRLEPSLTETSAGKYTYSVKNQTEREVRLEFTSSQRYDFAVKNSKGETVYLYSSLASFAQVLGEEVIKQGEALSYEIDTTALGLEKGDYTLEAWLTPRDGKTASVEVSFVVK</sequence>
<dbReference type="Proteomes" id="UP000309673">
    <property type="component" value="Unassembled WGS sequence"/>
</dbReference>
<keyword evidence="4" id="KW-1185">Reference proteome</keyword>
<dbReference type="InterPro" id="IPR012854">
    <property type="entry name" value="Cu_amine_oxidase-like_N"/>
</dbReference>
<dbReference type="Gene3D" id="2.60.40.2360">
    <property type="entry name" value="Intracellular proteinase inhibitor BsuPI"/>
    <property type="match status" value="1"/>
</dbReference>
<feature type="domain" description="Intracellular proteinase inhibitor BsuPI" evidence="2">
    <location>
        <begin position="172"/>
        <end position="256"/>
    </location>
</feature>
<dbReference type="Pfam" id="PF12690">
    <property type="entry name" value="BsuPI"/>
    <property type="match status" value="1"/>
</dbReference>
<evidence type="ECO:0000313" key="4">
    <source>
        <dbReference type="Proteomes" id="UP000309673"/>
    </source>
</evidence>
<gene>
    <name evidence="3" type="ORF">E5161_15415</name>
</gene>
<feature type="domain" description="Copper amine oxidase-like N-terminal" evidence="1">
    <location>
        <begin position="81"/>
        <end position="150"/>
    </location>
</feature>
<dbReference type="InterPro" id="IPR038144">
    <property type="entry name" value="IPI"/>
</dbReference>
<organism evidence="3 4">
    <name type="scientific">Cohnella pontilimi</name>
    <dbReference type="NCBI Taxonomy" id="2564100"/>
    <lineage>
        <taxon>Bacteria</taxon>
        <taxon>Bacillati</taxon>
        <taxon>Bacillota</taxon>
        <taxon>Bacilli</taxon>
        <taxon>Bacillales</taxon>
        <taxon>Paenibacillaceae</taxon>
        <taxon>Cohnella</taxon>
    </lineage>
</organism>
<comment type="caution">
    <text evidence="3">The sequence shown here is derived from an EMBL/GenBank/DDBJ whole genome shotgun (WGS) entry which is preliminary data.</text>
</comment>
<evidence type="ECO:0000313" key="3">
    <source>
        <dbReference type="EMBL" id="TJY41085.1"/>
    </source>
</evidence>
<dbReference type="InterPro" id="IPR020481">
    <property type="entry name" value="Intracell_prot_inh_BsuPI"/>
</dbReference>
<evidence type="ECO:0000259" key="1">
    <source>
        <dbReference type="Pfam" id="PF07833"/>
    </source>
</evidence>
<dbReference type="AlphaFoldDB" id="A0A4U0F8T3"/>
<accession>A0A4U0F8T3</accession>
<dbReference type="OrthoDB" id="366502at2"/>